<feature type="domain" description="Disease resistance N-terminal" evidence="6">
    <location>
        <begin position="7"/>
        <end position="87"/>
    </location>
</feature>
<feature type="domain" description="Disease resistance R13L4/SHOC-2-like LRR" evidence="7">
    <location>
        <begin position="194"/>
        <end position="480"/>
    </location>
</feature>
<evidence type="ECO:0000259" key="6">
    <source>
        <dbReference type="Pfam" id="PF18052"/>
    </source>
</evidence>
<keyword evidence="4" id="KW-0067">ATP-binding</keyword>
<dbReference type="GO" id="GO:0006952">
    <property type="term" value="P:defense response"/>
    <property type="evidence" value="ECO:0007669"/>
    <property type="project" value="UniProtKB-KW"/>
</dbReference>
<proteinExistence type="predicted"/>
<dbReference type="GO" id="GO:0005524">
    <property type="term" value="F:ATP binding"/>
    <property type="evidence" value="ECO:0007669"/>
    <property type="project" value="UniProtKB-KW"/>
</dbReference>
<dbReference type="Gene3D" id="1.20.5.4130">
    <property type="match status" value="1"/>
</dbReference>
<dbReference type="Pfam" id="PF23598">
    <property type="entry name" value="LRR_14"/>
    <property type="match status" value="1"/>
</dbReference>
<dbReference type="InterPro" id="IPR038005">
    <property type="entry name" value="RX-like_CC"/>
</dbReference>
<protein>
    <recommendedName>
        <fullName evidence="10">Rx N-terminal domain-containing protein</fullName>
    </recommendedName>
</protein>
<evidence type="ECO:0000256" key="4">
    <source>
        <dbReference type="ARBA" id="ARBA00022840"/>
    </source>
</evidence>
<dbReference type="InterPro" id="IPR041118">
    <property type="entry name" value="Rx_N"/>
</dbReference>
<dbReference type="SUPFAM" id="SSF52058">
    <property type="entry name" value="L domain-like"/>
    <property type="match status" value="1"/>
</dbReference>
<dbReference type="CDD" id="cd14798">
    <property type="entry name" value="RX-CC_like"/>
    <property type="match status" value="1"/>
</dbReference>
<dbReference type="PANTHER" id="PTHR15140">
    <property type="entry name" value="TUBULIN-SPECIFIC CHAPERONE E"/>
    <property type="match status" value="1"/>
</dbReference>
<evidence type="ECO:0000313" key="8">
    <source>
        <dbReference type="EMBL" id="KAF7112209.1"/>
    </source>
</evidence>
<keyword evidence="1" id="KW-0677">Repeat</keyword>
<dbReference type="EMBL" id="WJXA01000552">
    <property type="protein sequence ID" value="KAF7112209.1"/>
    <property type="molecule type" value="Genomic_DNA"/>
</dbReference>
<dbReference type="AlphaFoldDB" id="A0A834FTB2"/>
<evidence type="ECO:0000256" key="2">
    <source>
        <dbReference type="ARBA" id="ARBA00022741"/>
    </source>
</evidence>
<dbReference type="PANTHER" id="PTHR15140:SF37">
    <property type="entry name" value="UBIQUITIN-LIKE DOMAIN-CONTAINING PROTEIN"/>
    <property type="match status" value="1"/>
</dbReference>
<evidence type="ECO:0000256" key="1">
    <source>
        <dbReference type="ARBA" id="ARBA00022737"/>
    </source>
</evidence>
<evidence type="ECO:0000259" key="7">
    <source>
        <dbReference type="Pfam" id="PF23598"/>
    </source>
</evidence>
<evidence type="ECO:0000256" key="3">
    <source>
        <dbReference type="ARBA" id="ARBA00022821"/>
    </source>
</evidence>
<dbReference type="Pfam" id="PF18052">
    <property type="entry name" value="Rx_N"/>
    <property type="match status" value="1"/>
</dbReference>
<dbReference type="InterPro" id="IPR055414">
    <property type="entry name" value="LRR_R13L4/SHOC2-like"/>
</dbReference>
<name>A0A834FTB2_RHOSS</name>
<keyword evidence="9" id="KW-1185">Reference proteome</keyword>
<dbReference type="InterPro" id="IPR032675">
    <property type="entry name" value="LRR_dom_sf"/>
</dbReference>
<sequence>MAETIASLVMENLEELMSCKRDLIREEEDQIAWLYKSLQFLIAFLKDLRIKFKDHEGAKNLEAQIRDVVYEAEIAVDLFIVNTVLKEEEEAEENMIAKLIKKIGILGKTGHNCSLNLGHLKKEIEAIRTEAKEMYDKRTYNVQTVNNRIIGTLVISSSSCSSSSKSIIPLMCIDSTPARKYTRSLFPFHGPNYRFKLLRVLHSRFSLFPCVIELQLVLLKYLNLGVLLPLGSRLQNAKRCLPASISNLQNLETLIFSSFGHSGFYLPHSIRKMVKLRHVRVTGPGVNIDIESPDNLVDYPLFMGNLQTLSWINTRSWTDVLARSPNLRKLGLNVSECGYTDWRLSRLPNLEFLNHVQELKLSTPKFASSHYLGFPPNLIKLTLKGTRLSSGDMSKLTKLLPNLEALKLSCISLVGFFWETSGVFPKLKFLKLKSHEILRWVASSDDFPRLERLVLERCSRLKQIPSGIGDIPTLKTIELHGCNPSLASSAMKIKVEQESEGNNGLQIKITK</sequence>
<organism evidence="8 9">
    <name type="scientific">Rhododendron simsii</name>
    <name type="common">Sims's rhododendron</name>
    <dbReference type="NCBI Taxonomy" id="118357"/>
    <lineage>
        <taxon>Eukaryota</taxon>
        <taxon>Viridiplantae</taxon>
        <taxon>Streptophyta</taxon>
        <taxon>Embryophyta</taxon>
        <taxon>Tracheophyta</taxon>
        <taxon>Spermatophyta</taxon>
        <taxon>Magnoliopsida</taxon>
        <taxon>eudicotyledons</taxon>
        <taxon>Gunneridae</taxon>
        <taxon>Pentapetalae</taxon>
        <taxon>asterids</taxon>
        <taxon>Ericales</taxon>
        <taxon>Ericaceae</taxon>
        <taxon>Ericoideae</taxon>
        <taxon>Rhodoreae</taxon>
        <taxon>Rhododendron</taxon>
    </lineage>
</organism>
<keyword evidence="5" id="KW-0175">Coiled coil</keyword>
<comment type="caution">
    <text evidence="8">The sequence shown here is derived from an EMBL/GenBank/DDBJ whole genome shotgun (WGS) entry which is preliminary data.</text>
</comment>
<dbReference type="Gene3D" id="3.80.10.10">
    <property type="entry name" value="Ribonuclease Inhibitor"/>
    <property type="match status" value="1"/>
</dbReference>
<dbReference type="Proteomes" id="UP000626092">
    <property type="component" value="Unassembled WGS sequence"/>
</dbReference>
<gene>
    <name evidence="8" type="ORF">RHSIM_RhsimUnG0257400</name>
</gene>
<keyword evidence="3" id="KW-0611">Plant defense</keyword>
<accession>A0A834FTB2</accession>
<evidence type="ECO:0000313" key="9">
    <source>
        <dbReference type="Proteomes" id="UP000626092"/>
    </source>
</evidence>
<evidence type="ECO:0000256" key="5">
    <source>
        <dbReference type="SAM" id="Coils"/>
    </source>
</evidence>
<evidence type="ECO:0008006" key="10">
    <source>
        <dbReference type="Google" id="ProtNLM"/>
    </source>
</evidence>
<keyword evidence="2" id="KW-0547">Nucleotide-binding</keyword>
<reference evidence="8" key="1">
    <citation type="submission" date="2019-11" db="EMBL/GenBank/DDBJ databases">
        <authorList>
            <person name="Liu Y."/>
            <person name="Hou J."/>
            <person name="Li T.-Q."/>
            <person name="Guan C.-H."/>
            <person name="Wu X."/>
            <person name="Wu H.-Z."/>
            <person name="Ling F."/>
            <person name="Zhang R."/>
            <person name="Shi X.-G."/>
            <person name="Ren J.-P."/>
            <person name="Chen E.-F."/>
            <person name="Sun J.-M."/>
        </authorList>
    </citation>
    <scope>NUCLEOTIDE SEQUENCE</scope>
    <source>
        <strain evidence="8">Adult_tree_wgs_1</strain>
        <tissue evidence="8">Leaves</tissue>
    </source>
</reference>
<dbReference type="OrthoDB" id="1478287at2759"/>
<feature type="coiled-coil region" evidence="5">
    <location>
        <begin position="82"/>
        <end position="137"/>
    </location>
</feature>